<evidence type="ECO:0000256" key="1">
    <source>
        <dbReference type="SAM" id="Phobius"/>
    </source>
</evidence>
<reference evidence="2 3" key="2">
    <citation type="submission" date="2007-09" db="EMBL/GenBank/DDBJ databases">
        <title>Draft genome sequence of Clostridium bolteae (ATCC BAA-613).</title>
        <authorList>
            <person name="Sudarsanam P."/>
            <person name="Ley R."/>
            <person name="Guruge J."/>
            <person name="Turnbaugh P.J."/>
            <person name="Mahowald M."/>
            <person name="Liep D."/>
            <person name="Gordon J."/>
        </authorList>
    </citation>
    <scope>NUCLEOTIDE SEQUENCE [LARGE SCALE GENOMIC DNA]</scope>
    <source>
        <strain evidence="3">ATCC BAA-613 / DSM 15670 / CCUG 46953 / JCM 12243 / WAL 16351</strain>
    </source>
</reference>
<dbReference type="Proteomes" id="UP000005396">
    <property type="component" value="Unassembled WGS sequence"/>
</dbReference>
<keyword evidence="1" id="KW-0812">Transmembrane</keyword>
<dbReference type="EMBL" id="ABCC02000035">
    <property type="protein sequence ID" value="EDP15285.1"/>
    <property type="molecule type" value="Genomic_DNA"/>
</dbReference>
<feature type="transmembrane region" description="Helical" evidence="1">
    <location>
        <begin position="12"/>
        <end position="37"/>
    </location>
</feature>
<sequence length="78" mass="9357">MLSFFLFCPDFFAFLDVFLTVIIFFLFKYSDIIYIIFFYTQQFLPCFNIYIHIFDVFGPPPCMIAIFLQHLQVFTPVA</sequence>
<organism evidence="2 3">
    <name type="scientific">Enterocloster bolteae (strain ATCC BAA-613 / DSM 15670 / CCUG 46953 / JCM 12243 / WAL 16351)</name>
    <name type="common">Clostridium bolteae</name>
    <dbReference type="NCBI Taxonomy" id="411902"/>
    <lineage>
        <taxon>Bacteria</taxon>
        <taxon>Bacillati</taxon>
        <taxon>Bacillota</taxon>
        <taxon>Clostridia</taxon>
        <taxon>Lachnospirales</taxon>
        <taxon>Lachnospiraceae</taxon>
        <taxon>Enterocloster</taxon>
    </lineage>
</organism>
<accession>A8RW32</accession>
<dbReference type="AlphaFoldDB" id="A8RW32"/>
<dbReference type="PaxDb" id="411902-CLOBOL_04464"/>
<reference evidence="2 3" key="1">
    <citation type="submission" date="2007-08" db="EMBL/GenBank/DDBJ databases">
        <authorList>
            <person name="Fulton L."/>
            <person name="Clifton S."/>
            <person name="Fulton B."/>
            <person name="Xu J."/>
            <person name="Minx P."/>
            <person name="Pepin K.H."/>
            <person name="Johnson M."/>
            <person name="Thiruvilangam P."/>
            <person name="Bhonagiri V."/>
            <person name="Nash W.E."/>
            <person name="Mardis E.R."/>
            <person name="Wilson R.K."/>
        </authorList>
    </citation>
    <scope>NUCLEOTIDE SEQUENCE [LARGE SCALE GENOMIC DNA]</scope>
    <source>
        <strain evidence="3">ATCC BAA-613 / DSM 15670 / CCUG 46953 / JCM 12243 / WAL 16351</strain>
    </source>
</reference>
<evidence type="ECO:0000313" key="3">
    <source>
        <dbReference type="Proteomes" id="UP000005396"/>
    </source>
</evidence>
<gene>
    <name evidence="2" type="ORF">CLOBOL_04464</name>
</gene>
<protein>
    <submittedName>
        <fullName evidence="2">Uncharacterized protein</fullName>
    </submittedName>
</protein>
<name>A8RW32_ENTBW</name>
<keyword evidence="1" id="KW-0472">Membrane</keyword>
<keyword evidence="1" id="KW-1133">Transmembrane helix</keyword>
<evidence type="ECO:0000313" key="2">
    <source>
        <dbReference type="EMBL" id="EDP15285.1"/>
    </source>
</evidence>
<proteinExistence type="predicted"/>
<dbReference type="HOGENOM" id="CLU_2615737_0_0_9"/>
<comment type="caution">
    <text evidence="2">The sequence shown here is derived from an EMBL/GenBank/DDBJ whole genome shotgun (WGS) entry which is preliminary data.</text>
</comment>